<dbReference type="SMART" id="SM00382">
    <property type="entry name" value="AAA"/>
    <property type="match status" value="1"/>
</dbReference>
<sequence length="230" mass="25841">MNAIELNQVVKRFSNGSQMTTLFNDMNFTVREGELVVISGEEGTGKSTLLRMLAAMTPANKGSVHVFGEDLLTIRKRTEWRLENIGYINEEGVLIPYLSARQNLLLGLKPDNPQYEEKYKQAGEILKDLGFSEEKLDESIEGLDDKHQILASIGRILMTRPKLILADEPTKALDGPEGEAVLDRLMNFAKKQGLTVIAVTNDETIRDQADRHFTVENCQLVEKNEEGQLH</sequence>
<name>A0A1H9WZF6_9BACI</name>
<dbReference type="InterPro" id="IPR015854">
    <property type="entry name" value="ABC_transpr_LolD-like"/>
</dbReference>
<evidence type="ECO:0000256" key="1">
    <source>
        <dbReference type="ARBA" id="ARBA00022741"/>
    </source>
</evidence>
<proteinExistence type="predicted"/>
<dbReference type="Gene3D" id="3.40.50.300">
    <property type="entry name" value="P-loop containing nucleotide triphosphate hydrolases"/>
    <property type="match status" value="1"/>
</dbReference>
<evidence type="ECO:0000313" key="5">
    <source>
        <dbReference type="Proteomes" id="UP000198571"/>
    </source>
</evidence>
<dbReference type="InterPro" id="IPR003593">
    <property type="entry name" value="AAA+_ATPase"/>
</dbReference>
<dbReference type="PANTHER" id="PTHR24220">
    <property type="entry name" value="IMPORT ATP-BINDING PROTEIN"/>
    <property type="match status" value="1"/>
</dbReference>
<protein>
    <submittedName>
        <fullName evidence="4">Putative ABC transport system ATP-binding protein</fullName>
    </submittedName>
</protein>
<dbReference type="RefSeq" id="WP_093055552.1">
    <property type="nucleotide sequence ID" value="NZ_FOGT01000022.1"/>
</dbReference>
<dbReference type="SUPFAM" id="SSF52540">
    <property type="entry name" value="P-loop containing nucleoside triphosphate hydrolases"/>
    <property type="match status" value="1"/>
</dbReference>
<dbReference type="Proteomes" id="UP000198571">
    <property type="component" value="Unassembled WGS sequence"/>
</dbReference>
<dbReference type="GO" id="GO:0022857">
    <property type="term" value="F:transmembrane transporter activity"/>
    <property type="evidence" value="ECO:0007669"/>
    <property type="project" value="TreeGrafter"/>
</dbReference>
<dbReference type="OrthoDB" id="2850341at2"/>
<dbReference type="InterPro" id="IPR025662">
    <property type="entry name" value="Sigma_54_int_dom_ATP-bd_1"/>
</dbReference>
<dbReference type="PROSITE" id="PS50893">
    <property type="entry name" value="ABC_TRANSPORTER_2"/>
    <property type="match status" value="1"/>
</dbReference>
<dbReference type="AlphaFoldDB" id="A0A1H9WZF6"/>
<evidence type="ECO:0000259" key="3">
    <source>
        <dbReference type="PROSITE" id="PS50893"/>
    </source>
</evidence>
<feature type="domain" description="ABC transporter" evidence="3">
    <location>
        <begin position="4"/>
        <end position="230"/>
    </location>
</feature>
<dbReference type="Pfam" id="PF00005">
    <property type="entry name" value="ABC_tran"/>
    <property type="match status" value="1"/>
</dbReference>
<keyword evidence="2 4" id="KW-0067">ATP-binding</keyword>
<accession>A0A1H9WZF6</accession>
<evidence type="ECO:0000313" key="4">
    <source>
        <dbReference type="EMBL" id="SES39296.1"/>
    </source>
</evidence>
<dbReference type="PROSITE" id="PS00675">
    <property type="entry name" value="SIGMA54_INTERACT_1"/>
    <property type="match status" value="1"/>
</dbReference>
<reference evidence="5" key="1">
    <citation type="submission" date="2016-10" db="EMBL/GenBank/DDBJ databases">
        <authorList>
            <person name="Varghese N."/>
            <person name="Submissions S."/>
        </authorList>
    </citation>
    <scope>NUCLEOTIDE SEQUENCE [LARGE SCALE GENOMIC DNA]</scope>
    <source>
        <strain evidence="5">S9</strain>
    </source>
</reference>
<dbReference type="InterPro" id="IPR027417">
    <property type="entry name" value="P-loop_NTPase"/>
</dbReference>
<dbReference type="GO" id="GO:0005524">
    <property type="term" value="F:ATP binding"/>
    <property type="evidence" value="ECO:0007669"/>
    <property type="project" value="UniProtKB-KW"/>
</dbReference>
<keyword evidence="5" id="KW-1185">Reference proteome</keyword>
<gene>
    <name evidence="4" type="ORF">SAMN05518684_12213</name>
</gene>
<dbReference type="STRING" id="1601833.SAMN05518684_12213"/>
<keyword evidence="1" id="KW-0547">Nucleotide-binding</keyword>
<dbReference type="GO" id="GO:0005886">
    <property type="term" value="C:plasma membrane"/>
    <property type="evidence" value="ECO:0007669"/>
    <property type="project" value="TreeGrafter"/>
</dbReference>
<dbReference type="EMBL" id="FOGT01000022">
    <property type="protein sequence ID" value="SES39296.1"/>
    <property type="molecule type" value="Genomic_DNA"/>
</dbReference>
<dbReference type="GO" id="GO:0016887">
    <property type="term" value="F:ATP hydrolysis activity"/>
    <property type="evidence" value="ECO:0007669"/>
    <property type="project" value="InterPro"/>
</dbReference>
<organism evidence="4 5">
    <name type="scientific">Salipaludibacillus aurantiacus</name>
    <dbReference type="NCBI Taxonomy" id="1601833"/>
    <lineage>
        <taxon>Bacteria</taxon>
        <taxon>Bacillati</taxon>
        <taxon>Bacillota</taxon>
        <taxon>Bacilli</taxon>
        <taxon>Bacillales</taxon>
        <taxon>Bacillaceae</taxon>
    </lineage>
</organism>
<dbReference type="InterPro" id="IPR003439">
    <property type="entry name" value="ABC_transporter-like_ATP-bd"/>
</dbReference>
<evidence type="ECO:0000256" key="2">
    <source>
        <dbReference type="ARBA" id="ARBA00022840"/>
    </source>
</evidence>